<evidence type="ECO:0000313" key="1">
    <source>
        <dbReference type="EMBL" id="KRZ48859.1"/>
    </source>
</evidence>
<comment type="caution">
    <text evidence="1">The sequence shown here is derived from an EMBL/GenBank/DDBJ whole genome shotgun (WGS) entry which is preliminary data.</text>
</comment>
<evidence type="ECO:0000313" key="2">
    <source>
        <dbReference type="Proteomes" id="UP000054721"/>
    </source>
</evidence>
<protein>
    <submittedName>
        <fullName evidence="1">Uncharacterized protein</fullName>
    </submittedName>
</protein>
<dbReference type="Proteomes" id="UP000054721">
    <property type="component" value="Unassembled WGS sequence"/>
</dbReference>
<organism evidence="1 2">
    <name type="scientific">Trichinella nativa</name>
    <dbReference type="NCBI Taxonomy" id="6335"/>
    <lineage>
        <taxon>Eukaryota</taxon>
        <taxon>Metazoa</taxon>
        <taxon>Ecdysozoa</taxon>
        <taxon>Nematoda</taxon>
        <taxon>Enoplea</taxon>
        <taxon>Dorylaimia</taxon>
        <taxon>Trichinellida</taxon>
        <taxon>Trichinellidae</taxon>
        <taxon>Trichinella</taxon>
    </lineage>
</organism>
<dbReference type="EMBL" id="JYDW01000356">
    <property type="protein sequence ID" value="KRZ48859.1"/>
    <property type="molecule type" value="Genomic_DNA"/>
</dbReference>
<sequence>MDRKWRKIDLPKPTKYCTKLVNFNQYLIIMLKNFPIPKFNHRRSVSADFQMGCFALFDISHMVTLEAIYSTTTNLCGLKL</sequence>
<accession>A0A0V1KN72</accession>
<dbReference type="AlphaFoldDB" id="A0A0V1KN72"/>
<dbReference type="OrthoDB" id="10352995at2759"/>
<reference evidence="1 2" key="1">
    <citation type="submission" date="2015-05" db="EMBL/GenBank/DDBJ databases">
        <title>Evolution of Trichinella species and genotypes.</title>
        <authorList>
            <person name="Korhonen P.K."/>
            <person name="Edoardo P."/>
            <person name="Giuseppe L.R."/>
            <person name="Gasser R.B."/>
        </authorList>
    </citation>
    <scope>NUCLEOTIDE SEQUENCE [LARGE SCALE GENOMIC DNA]</scope>
    <source>
        <strain evidence="1">ISS10</strain>
    </source>
</reference>
<gene>
    <name evidence="1" type="ORF">T02_14951</name>
</gene>
<keyword evidence="2" id="KW-1185">Reference proteome</keyword>
<name>A0A0V1KN72_9BILA</name>
<proteinExistence type="predicted"/>